<feature type="transmembrane region" description="Helical" evidence="2">
    <location>
        <begin position="142"/>
        <end position="165"/>
    </location>
</feature>
<dbReference type="Proteomes" id="UP000836788">
    <property type="component" value="Chromosome 14"/>
</dbReference>
<keyword evidence="2" id="KW-0812">Transmembrane</keyword>
<keyword evidence="2" id="KW-1133">Transmembrane helix</keyword>
<feature type="compositionally biased region" description="Basic and acidic residues" evidence="1">
    <location>
        <begin position="10"/>
        <end position="26"/>
    </location>
</feature>
<dbReference type="AlphaFoldDB" id="A0A8J9X158"/>
<sequence length="298" mass="32946">MAIPQKRPRSTADDANSVKKQKDQVKVSDPPVTAKKMTHHTAPATKRAAAPSAAPTTSANSRSFKSDSAASMPPSNSTLGKGKMPPSSSLLASVRTTPSKKTPPSASRETTDLSPERRPSAENGKLFQKKPVVMTATVKTPWYYALLFGIAALLAVTNVATLGLWMQSNAEYELKIGNLEHKIDVATENEFYKVKDTRHAAILECDNKVNELEQIHAQVLVEMKEGHFEKLRIMEERLFDTESILEEEIVEDQVDISPAEEQECKDFRPKCKKWAALGKCEIGSPYLKQTCRKSCNLC</sequence>
<feature type="compositionally biased region" description="Polar residues" evidence="1">
    <location>
        <begin position="66"/>
        <end position="79"/>
    </location>
</feature>
<name>A0A8J9X158_PHATR</name>
<proteinExistence type="predicted"/>
<evidence type="ECO:0000256" key="2">
    <source>
        <dbReference type="SAM" id="Phobius"/>
    </source>
</evidence>
<dbReference type="Pfam" id="PF01549">
    <property type="entry name" value="ShK"/>
    <property type="match status" value="1"/>
</dbReference>
<dbReference type="PROSITE" id="PS51670">
    <property type="entry name" value="SHKT"/>
    <property type="match status" value="1"/>
</dbReference>
<evidence type="ECO:0000313" key="4">
    <source>
        <dbReference type="EMBL" id="CAG9280990.1"/>
    </source>
</evidence>
<protein>
    <recommendedName>
        <fullName evidence="3">ShKT domain-containing protein</fullName>
    </recommendedName>
</protein>
<evidence type="ECO:0000259" key="3">
    <source>
        <dbReference type="PROSITE" id="PS51670"/>
    </source>
</evidence>
<reference evidence="4" key="1">
    <citation type="submission" date="2022-02" db="EMBL/GenBank/DDBJ databases">
        <authorList>
            <person name="Giguere J D."/>
        </authorList>
    </citation>
    <scope>NUCLEOTIDE SEQUENCE</scope>
    <source>
        <strain evidence="4">CCAP 1055/1</strain>
    </source>
</reference>
<accession>A0A8J9X158</accession>
<dbReference type="InterPro" id="IPR003582">
    <property type="entry name" value="ShKT_dom"/>
</dbReference>
<feature type="domain" description="ShKT" evidence="3">
    <location>
        <begin position="264"/>
        <end position="298"/>
    </location>
</feature>
<feature type="region of interest" description="Disordered" evidence="1">
    <location>
        <begin position="1"/>
        <end position="124"/>
    </location>
</feature>
<dbReference type="EMBL" id="OU594955">
    <property type="protein sequence ID" value="CAG9280990.1"/>
    <property type="molecule type" value="Genomic_DNA"/>
</dbReference>
<keyword evidence="2" id="KW-0472">Membrane</keyword>
<feature type="compositionally biased region" description="Low complexity" evidence="1">
    <location>
        <begin position="41"/>
        <end position="63"/>
    </location>
</feature>
<feature type="compositionally biased region" description="Basic and acidic residues" evidence="1">
    <location>
        <begin position="109"/>
        <end position="120"/>
    </location>
</feature>
<organism evidence="4">
    <name type="scientific">Phaeodactylum tricornutum</name>
    <name type="common">Diatom</name>
    <dbReference type="NCBI Taxonomy" id="2850"/>
    <lineage>
        <taxon>Eukaryota</taxon>
        <taxon>Sar</taxon>
        <taxon>Stramenopiles</taxon>
        <taxon>Ochrophyta</taxon>
        <taxon>Bacillariophyta</taxon>
        <taxon>Bacillariophyceae</taxon>
        <taxon>Bacillariophycidae</taxon>
        <taxon>Naviculales</taxon>
        <taxon>Phaeodactylaceae</taxon>
        <taxon>Phaeodactylum</taxon>
    </lineage>
</organism>
<feature type="compositionally biased region" description="Polar residues" evidence="1">
    <location>
        <begin position="86"/>
        <end position="108"/>
    </location>
</feature>
<gene>
    <name evidence="4" type="ORF">PTTT1_LOCUS15051</name>
</gene>
<evidence type="ECO:0000256" key="1">
    <source>
        <dbReference type="SAM" id="MobiDB-lite"/>
    </source>
</evidence>